<evidence type="ECO:0000313" key="2">
    <source>
        <dbReference type="Proteomes" id="UP000808215"/>
    </source>
</evidence>
<dbReference type="EMBL" id="JADVKH010000029">
    <property type="protein sequence ID" value="MBJ9688362.1"/>
    <property type="molecule type" value="Genomic_DNA"/>
</dbReference>
<accession>A0ABS1AW95</accession>
<gene>
    <name evidence="1" type="ORF">I5589_14905</name>
</gene>
<dbReference type="Proteomes" id="UP000808215">
    <property type="component" value="Unassembled WGS sequence"/>
</dbReference>
<comment type="caution">
    <text evidence="1">The sequence shown here is derived from an EMBL/GenBank/DDBJ whole genome shotgun (WGS) entry which is preliminary data.</text>
</comment>
<protein>
    <recommendedName>
        <fullName evidence="3">AbiJ N-terminal domain-containing protein</fullName>
    </recommendedName>
</protein>
<sequence length="246" mass="28029">MATFKEQINEIGLSVANEFDGWSYSSGKFKNKSIKFAELIIDFGVSFDRGFGHLQPCIAVNNKRATKLMKDLLGYSIHTSSVDFQKTNALLSGVTGLPVPPVLICQDKSKFIEIIGESGEFSKDSISGISKNSIDLIEIPSIFRGIVEAGIAFINSHYVFRGEREFLENLPAKYETRNEIIYDEWERQKGVLMCIARIILGDFDFVERYRSDNFKTIFPKRLDEIDKIISVLPDIKRRYKESDFVI</sequence>
<evidence type="ECO:0008006" key="3">
    <source>
        <dbReference type="Google" id="ProtNLM"/>
    </source>
</evidence>
<keyword evidence="2" id="KW-1185">Reference proteome</keyword>
<name>A0ABS1AW95_BURVI</name>
<dbReference type="RefSeq" id="WP_200091492.1">
    <property type="nucleotide sequence ID" value="NZ_JADVKH010000029.1"/>
</dbReference>
<proteinExistence type="predicted"/>
<reference evidence="1 2" key="1">
    <citation type="submission" date="2020-11" db="EMBL/GenBank/DDBJ databases">
        <title>Enhanced detection system for hospital associated transmission using whole genome sequencing surveillance.</title>
        <authorList>
            <person name="Harrison L.H."/>
            <person name="Van Tyne D."/>
            <person name="Marsh J.W."/>
            <person name="Griffith M.P."/>
            <person name="Snyder D.J."/>
            <person name="Cooper V.S."/>
            <person name="Mustapha M."/>
        </authorList>
    </citation>
    <scope>NUCLEOTIDE SEQUENCE [LARGE SCALE GENOMIC DNA]</scope>
    <source>
        <strain evidence="1 2">BC00020</strain>
    </source>
</reference>
<organism evidence="1 2">
    <name type="scientific">Burkholderia vietnamiensis</name>
    <dbReference type="NCBI Taxonomy" id="60552"/>
    <lineage>
        <taxon>Bacteria</taxon>
        <taxon>Pseudomonadati</taxon>
        <taxon>Pseudomonadota</taxon>
        <taxon>Betaproteobacteria</taxon>
        <taxon>Burkholderiales</taxon>
        <taxon>Burkholderiaceae</taxon>
        <taxon>Burkholderia</taxon>
        <taxon>Burkholderia cepacia complex</taxon>
    </lineage>
</organism>
<evidence type="ECO:0000313" key="1">
    <source>
        <dbReference type="EMBL" id="MBJ9688362.1"/>
    </source>
</evidence>